<sequence>MCSSTWLWLIKPALFSPLTQGATVDTSTGALSSRLVHLFPLAGPVEEMEVDNGRNTHLFRSSTRHAEIWFASTVGGLDKLADDTTDHVFFAGSGTPLLLRKHEVNGHNAAGYKIVAPLQTIYIAFDLGRDHKHSQVLGLCALLRSRAVESLKKSPPLWTTTGDVTDPFLERFDPLARQRRDTRTATRLRRQFFPGAALARDTHRTLQKLVIWAFFNFQYGGNDDRRSDLDRTFAETNAAFMPPGSIGSRVLTSPVGHVEFHFPPAHFGYVTEWYCAPLFSPDEDPDGVRRQEEENLFEQMIPVWQWRARDGRWVDIQDRPQGMGDLQNHMDKVQNTGTGEAVVLRARASSVLACLVHFTWEVEVIKRLKVSFRWGWFPGPGEAFADGMGRFFGIFSLTKRGTARNPEMGMAKAWKDGHWPPRLVRDLGVDGRVQSVTIF</sequence>
<proteinExistence type="predicted"/>
<keyword evidence="3" id="KW-1185">Reference proteome</keyword>
<reference evidence="2" key="1">
    <citation type="submission" date="2023-06" db="EMBL/GenBank/DDBJ databases">
        <title>Genome-scale phylogeny and comparative genomics of the fungal order Sordariales.</title>
        <authorList>
            <consortium name="Lawrence Berkeley National Laboratory"/>
            <person name="Hensen N."/>
            <person name="Bonometti L."/>
            <person name="Westerberg I."/>
            <person name="Brannstrom I.O."/>
            <person name="Guillou S."/>
            <person name="Cros-Aarteil S."/>
            <person name="Calhoun S."/>
            <person name="Haridas S."/>
            <person name="Kuo A."/>
            <person name="Mondo S."/>
            <person name="Pangilinan J."/>
            <person name="Riley R."/>
            <person name="Labutti K."/>
            <person name="Andreopoulos B."/>
            <person name="Lipzen A."/>
            <person name="Chen C."/>
            <person name="Yanf M."/>
            <person name="Daum C."/>
            <person name="Ng V."/>
            <person name="Clum A."/>
            <person name="Steindorff A."/>
            <person name="Ohm R."/>
            <person name="Martin F."/>
            <person name="Silar P."/>
            <person name="Natvig D."/>
            <person name="Lalanne C."/>
            <person name="Gautier V."/>
            <person name="Ament-Velasquez S.L."/>
            <person name="Kruys A."/>
            <person name="Hutchinson M.I."/>
            <person name="Powell A.J."/>
            <person name="Barry K."/>
            <person name="Miller A.N."/>
            <person name="Grigoriev I.V."/>
            <person name="Debuchy R."/>
            <person name="Gladieux P."/>
            <person name="Thoren M.H."/>
            <person name="Johannesson H."/>
        </authorList>
    </citation>
    <scope>NUCLEOTIDE SEQUENCE</scope>
    <source>
        <strain evidence="2">CBS 606.72</strain>
    </source>
</reference>
<feature type="signal peptide" evidence="1">
    <location>
        <begin position="1"/>
        <end position="21"/>
    </location>
</feature>
<accession>A0AA39WAM0</accession>
<gene>
    <name evidence="2" type="ORF">B0T14DRAFT_595878</name>
</gene>
<dbReference type="EMBL" id="JAULSU010000007">
    <property type="protein sequence ID" value="KAK0612207.1"/>
    <property type="molecule type" value="Genomic_DNA"/>
</dbReference>
<keyword evidence="1" id="KW-0732">Signal</keyword>
<protein>
    <submittedName>
        <fullName evidence="2">Uncharacterized protein</fullName>
    </submittedName>
</protein>
<dbReference type="AlphaFoldDB" id="A0AA39WAM0"/>
<name>A0AA39WAM0_9PEZI</name>
<evidence type="ECO:0000313" key="2">
    <source>
        <dbReference type="EMBL" id="KAK0612207.1"/>
    </source>
</evidence>
<feature type="chain" id="PRO_5041427997" evidence="1">
    <location>
        <begin position="22"/>
        <end position="439"/>
    </location>
</feature>
<organism evidence="2 3">
    <name type="scientific">Immersiella caudata</name>
    <dbReference type="NCBI Taxonomy" id="314043"/>
    <lineage>
        <taxon>Eukaryota</taxon>
        <taxon>Fungi</taxon>
        <taxon>Dikarya</taxon>
        <taxon>Ascomycota</taxon>
        <taxon>Pezizomycotina</taxon>
        <taxon>Sordariomycetes</taxon>
        <taxon>Sordariomycetidae</taxon>
        <taxon>Sordariales</taxon>
        <taxon>Lasiosphaeriaceae</taxon>
        <taxon>Immersiella</taxon>
    </lineage>
</organism>
<dbReference type="Proteomes" id="UP001175000">
    <property type="component" value="Unassembled WGS sequence"/>
</dbReference>
<evidence type="ECO:0000313" key="3">
    <source>
        <dbReference type="Proteomes" id="UP001175000"/>
    </source>
</evidence>
<comment type="caution">
    <text evidence="2">The sequence shown here is derived from an EMBL/GenBank/DDBJ whole genome shotgun (WGS) entry which is preliminary data.</text>
</comment>
<evidence type="ECO:0000256" key="1">
    <source>
        <dbReference type="SAM" id="SignalP"/>
    </source>
</evidence>